<feature type="chain" id="PRO_5046993911" evidence="1">
    <location>
        <begin position="28"/>
        <end position="146"/>
    </location>
</feature>
<dbReference type="EMBL" id="WTPX01000061">
    <property type="protein sequence ID" value="NNJ26080.1"/>
    <property type="molecule type" value="Genomic_DNA"/>
</dbReference>
<evidence type="ECO:0000313" key="3">
    <source>
        <dbReference type="Proteomes" id="UP000609651"/>
    </source>
</evidence>
<feature type="signal peptide" evidence="1">
    <location>
        <begin position="1"/>
        <end position="27"/>
    </location>
</feature>
<name>A0ABX1VD97_9PLAN</name>
<protein>
    <submittedName>
        <fullName evidence="2">Uncharacterized protein</fullName>
    </submittedName>
</protein>
<proteinExistence type="predicted"/>
<keyword evidence="3" id="KW-1185">Reference proteome</keyword>
<comment type="caution">
    <text evidence="2">The sequence shown here is derived from an EMBL/GenBank/DDBJ whole genome shotgun (WGS) entry which is preliminary data.</text>
</comment>
<organism evidence="2 3">
    <name type="scientific">Alienimonas chondri</name>
    <dbReference type="NCBI Taxonomy" id="2681879"/>
    <lineage>
        <taxon>Bacteria</taxon>
        <taxon>Pseudomonadati</taxon>
        <taxon>Planctomycetota</taxon>
        <taxon>Planctomycetia</taxon>
        <taxon>Planctomycetales</taxon>
        <taxon>Planctomycetaceae</taxon>
        <taxon>Alienimonas</taxon>
    </lineage>
</organism>
<sequence>MFRSTLGFTRRHAFACAFMALCGTWSAAPASAEDSFDGAVWRVKLTSKKEPSKVRHAQFRMAESVLYQKVTRTDPTYSKRVGKNFPDGRRTRFEVEDFRVRLGRKDDYVTIKGTGRMTPVKVGRWHGLFTDGRGDNWDLVADRIEE</sequence>
<evidence type="ECO:0000256" key="1">
    <source>
        <dbReference type="SAM" id="SignalP"/>
    </source>
</evidence>
<gene>
    <name evidence="2" type="ORF">LzC2_21590</name>
</gene>
<evidence type="ECO:0000313" key="2">
    <source>
        <dbReference type="EMBL" id="NNJ26080.1"/>
    </source>
</evidence>
<keyword evidence="1" id="KW-0732">Signal</keyword>
<reference evidence="2 3" key="1">
    <citation type="journal article" date="2020" name="Syst. Appl. Microbiol.">
        <title>Alienimonas chondri sp. nov., a novel planctomycete isolated from the biofilm of the red alga Chondrus crispus.</title>
        <authorList>
            <person name="Vitorino I."/>
            <person name="Albuquerque L."/>
            <person name="Wiegand S."/>
            <person name="Kallscheuer N."/>
            <person name="da Costa M.S."/>
            <person name="Lobo-da-Cunha A."/>
            <person name="Jogler C."/>
            <person name="Lage O.M."/>
        </authorList>
    </citation>
    <scope>NUCLEOTIDE SEQUENCE [LARGE SCALE GENOMIC DNA]</scope>
    <source>
        <strain evidence="2 3">LzC2</strain>
    </source>
</reference>
<dbReference type="RefSeq" id="WP_171186733.1">
    <property type="nucleotide sequence ID" value="NZ_WTPX01000061.1"/>
</dbReference>
<accession>A0ABX1VD97</accession>
<dbReference type="Proteomes" id="UP000609651">
    <property type="component" value="Unassembled WGS sequence"/>
</dbReference>